<evidence type="ECO:0000313" key="2">
    <source>
        <dbReference type="Proteomes" id="UP000326396"/>
    </source>
</evidence>
<protein>
    <submittedName>
        <fullName evidence="1">Uncharacterized protein</fullName>
    </submittedName>
</protein>
<accession>A0A5N6LDB8</accession>
<gene>
    <name evidence="1" type="ORF">E3N88_43994</name>
</gene>
<proteinExistence type="predicted"/>
<organism evidence="1 2">
    <name type="scientific">Mikania micrantha</name>
    <name type="common">bitter vine</name>
    <dbReference type="NCBI Taxonomy" id="192012"/>
    <lineage>
        <taxon>Eukaryota</taxon>
        <taxon>Viridiplantae</taxon>
        <taxon>Streptophyta</taxon>
        <taxon>Embryophyta</taxon>
        <taxon>Tracheophyta</taxon>
        <taxon>Spermatophyta</taxon>
        <taxon>Magnoliopsida</taxon>
        <taxon>eudicotyledons</taxon>
        <taxon>Gunneridae</taxon>
        <taxon>Pentapetalae</taxon>
        <taxon>asterids</taxon>
        <taxon>campanulids</taxon>
        <taxon>Asterales</taxon>
        <taxon>Asteraceae</taxon>
        <taxon>Asteroideae</taxon>
        <taxon>Heliantheae alliance</taxon>
        <taxon>Eupatorieae</taxon>
        <taxon>Mikania</taxon>
    </lineage>
</organism>
<dbReference type="EMBL" id="SZYD01001542">
    <property type="protein sequence ID" value="KAD0605064.1"/>
    <property type="molecule type" value="Genomic_DNA"/>
</dbReference>
<evidence type="ECO:0000313" key="1">
    <source>
        <dbReference type="EMBL" id="KAD0605064.1"/>
    </source>
</evidence>
<dbReference type="Proteomes" id="UP000326396">
    <property type="component" value="Unassembled WGS sequence"/>
</dbReference>
<sequence>MKLGLLGSTETHRGTRWANKWAFAVREAQTGEFEFSEIRRGTRRPIIFHHRANLEDIEGLSSSEPQEHQTLSFLTIEAILAPPRAAPDLFRPYLDELEPCEVVSMFNLV</sequence>
<dbReference type="AlphaFoldDB" id="A0A5N6LDB8"/>
<name>A0A5N6LDB8_9ASTR</name>
<keyword evidence="2" id="KW-1185">Reference proteome</keyword>
<comment type="caution">
    <text evidence="1">The sequence shown here is derived from an EMBL/GenBank/DDBJ whole genome shotgun (WGS) entry which is preliminary data.</text>
</comment>
<reference evidence="1 2" key="1">
    <citation type="submission" date="2019-05" db="EMBL/GenBank/DDBJ databases">
        <title>Mikania micrantha, genome provides insights into the molecular mechanism of rapid growth.</title>
        <authorList>
            <person name="Liu B."/>
        </authorList>
    </citation>
    <scope>NUCLEOTIDE SEQUENCE [LARGE SCALE GENOMIC DNA]</scope>
    <source>
        <strain evidence="1">NLD-2019</strain>
        <tissue evidence="1">Leaf</tissue>
    </source>
</reference>